<dbReference type="Gene3D" id="1.20.920.10">
    <property type="entry name" value="Bromodomain-like"/>
    <property type="match status" value="2"/>
</dbReference>
<dbReference type="Pfam" id="PF25316">
    <property type="entry name" value="TAF2_3rd"/>
    <property type="match status" value="1"/>
</dbReference>
<accession>A0A437AME8</accession>
<evidence type="ECO:0000313" key="5">
    <source>
        <dbReference type="Proteomes" id="UP000282876"/>
    </source>
</evidence>
<dbReference type="SMART" id="SM00297">
    <property type="entry name" value="BROMO"/>
    <property type="match status" value="2"/>
</dbReference>
<dbReference type="InterPro" id="IPR037813">
    <property type="entry name" value="TAF2"/>
</dbReference>
<dbReference type="GO" id="GO:0000976">
    <property type="term" value="F:transcription cis-regulatory region binding"/>
    <property type="evidence" value="ECO:0007669"/>
    <property type="project" value="TreeGrafter"/>
</dbReference>
<dbReference type="InterPro" id="IPR016024">
    <property type="entry name" value="ARM-type_fold"/>
</dbReference>
<dbReference type="GO" id="GO:0016251">
    <property type="term" value="F:RNA polymerase II general transcription initiation factor activity"/>
    <property type="evidence" value="ECO:0007669"/>
    <property type="project" value="TreeGrafter"/>
</dbReference>
<dbReference type="PANTHER" id="PTHR15137">
    <property type="entry name" value="TRANSCRIPTION INITIATION FACTOR TFIID"/>
    <property type="match status" value="1"/>
</dbReference>
<dbReference type="OrthoDB" id="2193398at2759"/>
<dbReference type="Gene3D" id="1.10.390.10">
    <property type="entry name" value="Neutral Protease Domain 2"/>
    <property type="match status" value="1"/>
</dbReference>
<evidence type="ECO:0000259" key="3">
    <source>
        <dbReference type="PROSITE" id="PS50014"/>
    </source>
</evidence>
<gene>
    <name evidence="4" type="ORF">TUBRATIS_13100</name>
</gene>
<sequence>MQKYTVVKQKNIYYVDLDKKIYNGYIETFFEADNRTEFIEYKVSGLDIEEVKLITDTEEEKLFFEITTFDSNKYAEKYDPNFVKDFLSSQIAKVNVNTEKKSFKLKIKYKTNKTNVCINFFEKCDHKEFLAENMNFNSFMIFPNVIYSLCFPFDLFYIVKGGYSVISPGKYKGMVEQKEYNIFSYHLDNALQESINFAVGTFDFLEVVTGDDSKIIYFPMNQNEKNNKIKENVKEIINDILTCTKFLENFINFEFPRFLIVFSNLESLCIGKNTCFISISFLPNLLSSIEQNFTFKEKISYALSYQIFTSFIGSEYIKQGMIGYLSDNCLKYFLGNNEVLFRLKKEKDFIISKDVNELALNDPKRSKFSKLSHFFKIKSKLFIFILENNLSKAFLQKIIFSVLEKIVVYSEDLIKIIKNVTGKEMYNLFEVYVNKPGLVIFVCTFEIEQKKNKVSLQIKQKGTSNMPNSNKRFNGSLCIKAHEIEGVFEHFYNLQKNELVFTYHTRTKKNKKKENDSISLLWLRIDPKNEFLSGIELHQPDFMFLEALINDKNVVSQYESIRALEKRPNEQICSVFERIIYDQHIFYKIRIEAMNSLCQMNFSEYDGYQKIIQFFVKKFCLQGSTIIKPNDFNNFTQYFIQKHLIKSISLCYPYIKKRFNDREIIIRDVCASFINNSLIYNDNESNFYDDSYLLGTAIDSLSLPLCYQEINSKEESSGYEFQFDDSYKELNDFNNFFEEKDYINTISDKECKEISKEQNNFLIINEKHKESLIKSLELIERYRKLDLIFSSPNNIITVNCLLSLGRLLIYGYIKLNQPIIKKYSSKGNTTAVRLVALEILIILKEDIHYLFKLLREDHYLIKLHILTSIKNLISSVITNDYLKYFKEHKRMFYELIPFCSDILLFEQLIEVILFLENKGKEIKKIEEIKLHEFSDEVILKEQEEESELISFKLYESQEKNRKVEVIPLIKVETDPFVDLFIKELSSTPEKKKKIKIKIKKINEYEPKDFLVKVKRHIPKIKKDVFLLNYEQMNNHKLINELINLEGISKIDELILEKRETEEFFEFKPLTFLEISLLPNKDDFTIDYESLINLFTQINLSLLYALTYEKYGSKIYLQIKNIYNNFEKLVYDFLPQKEIILVNKERLNNLLTKLFNKKESNPFIEPVDYKLFKLIKYLDIVRMPLSLSVINNKLKNEGYFNENVFIYELKRVFINCIMFNHNKSEISLDGKICLAEVNNWLEERNGLIYNNENNQSENKINNITLENELKKNYNYNKINQSEFNKVLFTIINEISKLNESKHFFDKIEDLLYKSKIQRQMYLKKIIYKCELKMYVTLGHFINDYKLIKENCINFNGHNSYYTKECKLMEKSVKKYLVNYFGDDCVRVYFGK</sequence>
<dbReference type="Pfam" id="PF25577">
    <property type="entry name" value="TPR_TAF2_C"/>
    <property type="match status" value="2"/>
</dbReference>
<keyword evidence="4" id="KW-0648">Protein biosynthesis</keyword>
<dbReference type="SUPFAM" id="SSF47370">
    <property type="entry name" value="Bromodomain"/>
    <property type="match status" value="2"/>
</dbReference>
<dbReference type="GO" id="GO:0003743">
    <property type="term" value="F:translation initiation factor activity"/>
    <property type="evidence" value="ECO:0007669"/>
    <property type="project" value="UniProtKB-KW"/>
</dbReference>
<evidence type="ECO:0000256" key="1">
    <source>
        <dbReference type="ARBA" id="ARBA00023117"/>
    </source>
</evidence>
<protein>
    <submittedName>
        <fullName evidence="4">Transcription initiation factor TFIID subunit</fullName>
    </submittedName>
</protein>
<dbReference type="PROSITE" id="PS50014">
    <property type="entry name" value="BROMODOMAIN_2"/>
    <property type="match status" value="2"/>
</dbReference>
<keyword evidence="5" id="KW-1185">Reference proteome</keyword>
<dbReference type="PANTHER" id="PTHR15137:SF9">
    <property type="entry name" value="TRANSCRIPTION INITIATION FACTOR TFIID SUBUNIT 2"/>
    <property type="match status" value="1"/>
</dbReference>
<feature type="domain" description="Bromo" evidence="3">
    <location>
        <begin position="1311"/>
        <end position="1361"/>
    </location>
</feature>
<evidence type="ECO:0000256" key="2">
    <source>
        <dbReference type="PROSITE-ProRule" id="PRU00035"/>
    </source>
</evidence>
<dbReference type="InterPro" id="IPR057345">
    <property type="entry name" value="Ig-like_TAF2"/>
</dbReference>
<dbReference type="GO" id="GO:0005669">
    <property type="term" value="C:transcription factor TFIID complex"/>
    <property type="evidence" value="ECO:0007669"/>
    <property type="project" value="InterPro"/>
</dbReference>
<dbReference type="Pfam" id="PF00439">
    <property type="entry name" value="Bromodomain"/>
    <property type="match status" value="2"/>
</dbReference>
<name>A0A437AME8_9MICR</name>
<dbReference type="GO" id="GO:0006367">
    <property type="term" value="P:transcription initiation at RNA polymerase II promoter"/>
    <property type="evidence" value="ECO:0007669"/>
    <property type="project" value="TreeGrafter"/>
</dbReference>
<dbReference type="InterPro" id="IPR036427">
    <property type="entry name" value="Bromodomain-like_sf"/>
</dbReference>
<feature type="domain" description="Bromo" evidence="3">
    <location>
        <begin position="1154"/>
        <end position="1226"/>
    </location>
</feature>
<dbReference type="PRINTS" id="PR00503">
    <property type="entry name" value="BROMODOMAIN"/>
</dbReference>
<evidence type="ECO:0000313" key="4">
    <source>
        <dbReference type="EMBL" id="RVD92197.1"/>
    </source>
</evidence>
<reference evidence="4 5" key="1">
    <citation type="submission" date="2018-10" db="EMBL/GenBank/DDBJ databases">
        <title>Draft genome sequence of the microsporidian Tubulinosema ratisbonensis.</title>
        <authorList>
            <person name="Polonais V."/>
            <person name="Peyretaillade E."/>
            <person name="Niehus S."/>
            <person name="Wawrzyniak I."/>
            <person name="Franchet A."/>
            <person name="Gaspin C."/>
            <person name="Reichstadt M."/>
            <person name="Belser C."/>
            <person name="Labadie K."/>
            <person name="Delbac F."/>
            <person name="Ferrandon D."/>
        </authorList>
    </citation>
    <scope>NUCLEOTIDE SEQUENCE [LARGE SCALE GENOMIC DNA]</scope>
    <source>
        <strain evidence="4 5">Franzen</strain>
    </source>
</reference>
<dbReference type="SUPFAM" id="SSF48371">
    <property type="entry name" value="ARM repeat"/>
    <property type="match status" value="1"/>
</dbReference>
<organism evidence="4 5">
    <name type="scientific">Tubulinosema ratisbonensis</name>
    <dbReference type="NCBI Taxonomy" id="291195"/>
    <lineage>
        <taxon>Eukaryota</taxon>
        <taxon>Fungi</taxon>
        <taxon>Fungi incertae sedis</taxon>
        <taxon>Microsporidia</taxon>
        <taxon>Tubulinosematoidea</taxon>
        <taxon>Tubulinosematidae</taxon>
        <taxon>Tubulinosema</taxon>
    </lineage>
</organism>
<dbReference type="InterPro" id="IPR057991">
    <property type="entry name" value="TPR_TAF2_C"/>
</dbReference>
<dbReference type="GO" id="GO:0003682">
    <property type="term" value="F:chromatin binding"/>
    <property type="evidence" value="ECO:0007669"/>
    <property type="project" value="TreeGrafter"/>
</dbReference>
<keyword evidence="1 2" id="KW-0103">Bromodomain</keyword>
<dbReference type="VEuPathDB" id="MicrosporidiaDB:TUBRATIS_13100"/>
<dbReference type="InterPro" id="IPR001487">
    <property type="entry name" value="Bromodomain"/>
</dbReference>
<comment type="caution">
    <text evidence="4">The sequence shown here is derived from an EMBL/GenBank/DDBJ whole genome shotgun (WGS) entry which is preliminary data.</text>
</comment>
<dbReference type="Proteomes" id="UP000282876">
    <property type="component" value="Unassembled WGS sequence"/>
</dbReference>
<dbReference type="EMBL" id="RCSS01000282">
    <property type="protein sequence ID" value="RVD92197.1"/>
    <property type="molecule type" value="Genomic_DNA"/>
</dbReference>
<dbReference type="InterPro" id="IPR027268">
    <property type="entry name" value="Peptidase_M4/M1_CTD_sf"/>
</dbReference>
<dbReference type="STRING" id="291195.A0A437AME8"/>
<proteinExistence type="predicted"/>
<dbReference type="GO" id="GO:0006325">
    <property type="term" value="P:chromatin organization"/>
    <property type="evidence" value="ECO:0007669"/>
    <property type="project" value="UniProtKB-ARBA"/>
</dbReference>
<keyword evidence="4" id="KW-0396">Initiation factor</keyword>